<evidence type="ECO:0000313" key="1">
    <source>
        <dbReference type="EMBL" id="KAL3784423.1"/>
    </source>
</evidence>
<name>A0ABD3P8Q7_9STRA</name>
<dbReference type="Proteomes" id="UP001516023">
    <property type="component" value="Unassembled WGS sequence"/>
</dbReference>
<sequence>MKIITEWPTATASASLSSTGHTIALLSWANQRTQFRQPLTLIIDELHFIVNRDTIWRIDSLMTEGNIVIHRTRPPVWPKPPPNPGIIDAHEEKRIIEHSRFVSPRQFCNNHVQL</sequence>
<reference evidence="1 2" key="1">
    <citation type="journal article" date="2020" name="G3 (Bethesda)">
        <title>Improved Reference Genome for Cyclotella cryptica CCMP332, a Model for Cell Wall Morphogenesis, Salinity Adaptation, and Lipid Production in Diatoms (Bacillariophyta).</title>
        <authorList>
            <person name="Roberts W.R."/>
            <person name="Downey K.M."/>
            <person name="Ruck E.C."/>
            <person name="Traller J.C."/>
            <person name="Alverson A.J."/>
        </authorList>
    </citation>
    <scope>NUCLEOTIDE SEQUENCE [LARGE SCALE GENOMIC DNA]</scope>
    <source>
        <strain evidence="1 2">CCMP332</strain>
    </source>
</reference>
<keyword evidence="2" id="KW-1185">Reference proteome</keyword>
<evidence type="ECO:0000313" key="2">
    <source>
        <dbReference type="Proteomes" id="UP001516023"/>
    </source>
</evidence>
<accession>A0ABD3P8Q7</accession>
<dbReference type="EMBL" id="JABMIG020000237">
    <property type="protein sequence ID" value="KAL3784423.1"/>
    <property type="molecule type" value="Genomic_DNA"/>
</dbReference>
<comment type="caution">
    <text evidence="1">The sequence shown here is derived from an EMBL/GenBank/DDBJ whole genome shotgun (WGS) entry which is preliminary data.</text>
</comment>
<organism evidence="1 2">
    <name type="scientific">Cyclotella cryptica</name>
    <dbReference type="NCBI Taxonomy" id="29204"/>
    <lineage>
        <taxon>Eukaryota</taxon>
        <taxon>Sar</taxon>
        <taxon>Stramenopiles</taxon>
        <taxon>Ochrophyta</taxon>
        <taxon>Bacillariophyta</taxon>
        <taxon>Coscinodiscophyceae</taxon>
        <taxon>Thalassiosirophycidae</taxon>
        <taxon>Stephanodiscales</taxon>
        <taxon>Stephanodiscaceae</taxon>
        <taxon>Cyclotella</taxon>
    </lineage>
</organism>
<protein>
    <submittedName>
        <fullName evidence="1">Uncharacterized protein</fullName>
    </submittedName>
</protein>
<dbReference type="AlphaFoldDB" id="A0ABD3P8Q7"/>
<gene>
    <name evidence="1" type="ORF">HJC23_001307</name>
</gene>
<proteinExistence type="predicted"/>